<proteinExistence type="predicted"/>
<protein>
    <submittedName>
        <fullName evidence="3">Putative transcriptional activator transcription regulator protein</fullName>
    </submittedName>
</protein>
<dbReference type="EMBL" id="LN899824">
    <property type="protein sequence ID" value="CUV28910.1"/>
    <property type="molecule type" value="Genomic_DNA"/>
</dbReference>
<evidence type="ECO:0000259" key="1">
    <source>
        <dbReference type="Pfam" id="PF04606"/>
    </source>
</evidence>
<evidence type="ECO:0000313" key="2">
    <source>
        <dbReference type="EMBL" id="CUV28910.1"/>
    </source>
</evidence>
<dbReference type="EMBL" id="LN899820">
    <property type="protein sequence ID" value="CUV57750.1"/>
    <property type="molecule type" value="Genomic_DNA"/>
</dbReference>
<dbReference type="AlphaFoldDB" id="A0A0S4X1K9"/>
<name>A0A0S4X1K9_RALSL</name>
<evidence type="ECO:0000313" key="3">
    <source>
        <dbReference type="EMBL" id="CUV57750.1"/>
    </source>
</evidence>
<organism evidence="3">
    <name type="scientific">Ralstonia solanacearum</name>
    <name type="common">Pseudomonas solanacearum</name>
    <dbReference type="NCBI Taxonomy" id="305"/>
    <lineage>
        <taxon>Bacteria</taxon>
        <taxon>Pseudomonadati</taxon>
        <taxon>Pseudomonadota</taxon>
        <taxon>Betaproteobacteria</taxon>
        <taxon>Burkholderiales</taxon>
        <taxon>Burkholderiaceae</taxon>
        <taxon>Ralstonia</taxon>
        <taxon>Ralstonia solanacearum species complex</taxon>
    </lineage>
</organism>
<reference evidence="3" key="1">
    <citation type="submission" date="2015-10" db="EMBL/GenBank/DDBJ databases">
        <authorList>
            <person name="Gilbert D.G."/>
        </authorList>
    </citation>
    <scope>NUCLEOTIDE SEQUENCE</scope>
    <source>
        <strain evidence="3">Phyl III-seqv23</strain>
    </source>
</reference>
<sequence>MKMTCPHCAARMHIRTSRELSLLSRELYFQCPDVECAYTCRAILSAVNTIAPSMKPNPKAFLPAGRARLLPGNPRQLDLLPG</sequence>
<gene>
    <name evidence="2" type="ORF">RUN1985_v1_290060</name>
    <name evidence="3" type="ORF">RUN215_v1_1490005</name>
</gene>
<dbReference type="Pfam" id="PF04606">
    <property type="entry name" value="Ogr_Delta"/>
    <property type="match status" value="1"/>
</dbReference>
<dbReference type="InterPro" id="IPR007684">
    <property type="entry name" value="Znf_Ogr/Delta"/>
</dbReference>
<accession>A0A0S4X1K9</accession>
<feature type="domain" description="Zinc finger Ogr/Delta-type" evidence="1">
    <location>
        <begin position="4"/>
        <end position="50"/>
    </location>
</feature>